<reference evidence="5" key="1">
    <citation type="submission" date="2020-05" db="EMBL/GenBank/DDBJ databases">
        <authorList>
            <person name="Chiriac C."/>
            <person name="Salcher M."/>
            <person name="Ghai R."/>
            <person name="Kavagutti S V."/>
        </authorList>
    </citation>
    <scope>NUCLEOTIDE SEQUENCE</scope>
</reference>
<dbReference type="GO" id="GO:0006796">
    <property type="term" value="P:phosphate-containing compound metabolic process"/>
    <property type="evidence" value="ECO:0007669"/>
    <property type="project" value="UniProtKB-ARBA"/>
</dbReference>
<comment type="similarity">
    <text evidence="1">Belongs to the carbohydrate kinase PfkB family.</text>
</comment>
<evidence type="ECO:0000256" key="2">
    <source>
        <dbReference type="ARBA" id="ARBA00022679"/>
    </source>
</evidence>
<keyword evidence="3" id="KW-0418">Kinase</keyword>
<dbReference type="PANTHER" id="PTHR10584">
    <property type="entry name" value="SUGAR KINASE"/>
    <property type="match status" value="1"/>
</dbReference>
<proteinExistence type="inferred from homology"/>
<dbReference type="InterPro" id="IPR002173">
    <property type="entry name" value="Carboh/pur_kinase_PfkB_CS"/>
</dbReference>
<dbReference type="SUPFAM" id="SSF53613">
    <property type="entry name" value="Ribokinase-like"/>
    <property type="match status" value="1"/>
</dbReference>
<sequence>MTTKGTIVVVGDVIDDIIVRPQGAIRTDTDTPAFIERHPGGSSANTAAWLGHIGAKVHFFGQVGEADNARHTRELERFGVKAHLQSDTERSTGTIVIIVEGEKRTMLTDRGANVIFDLDSVPQDLIAIAEYLHFTGHTIIDEPKRESVVRLIERASAHDVTVSIDPASAGFITDFGVDEFLRLCAGAHILRPNEDEARVLSGLDDVEAATIKLTELFPLVVTTCGRDGVIVGQRAEALVHIPVEPVDVADPTGAGDSFNAGLLAGLAQGLTPVEAARAAVIVAAEAVTAVGARPA</sequence>
<dbReference type="PRINTS" id="PR00990">
    <property type="entry name" value="RIBOKINASE"/>
</dbReference>
<dbReference type="InterPro" id="IPR011611">
    <property type="entry name" value="PfkB_dom"/>
</dbReference>
<feature type="domain" description="Carbohydrate kinase PfkB" evidence="4">
    <location>
        <begin position="6"/>
        <end position="293"/>
    </location>
</feature>
<evidence type="ECO:0000259" key="4">
    <source>
        <dbReference type="Pfam" id="PF00294"/>
    </source>
</evidence>
<dbReference type="PROSITE" id="PS00584">
    <property type="entry name" value="PFKB_KINASES_2"/>
    <property type="match status" value="1"/>
</dbReference>
<dbReference type="Gene3D" id="3.40.1190.20">
    <property type="match status" value="1"/>
</dbReference>
<dbReference type="GO" id="GO:0016301">
    <property type="term" value="F:kinase activity"/>
    <property type="evidence" value="ECO:0007669"/>
    <property type="project" value="UniProtKB-KW"/>
</dbReference>
<dbReference type="AlphaFoldDB" id="A0A6J6BDJ6"/>
<evidence type="ECO:0000313" key="5">
    <source>
        <dbReference type="EMBL" id="CAB4536479.1"/>
    </source>
</evidence>
<keyword evidence="2" id="KW-0808">Transferase</keyword>
<accession>A0A6J6BDJ6</accession>
<dbReference type="InterPro" id="IPR029056">
    <property type="entry name" value="Ribokinase-like"/>
</dbReference>
<evidence type="ECO:0000256" key="3">
    <source>
        <dbReference type="ARBA" id="ARBA00022777"/>
    </source>
</evidence>
<gene>
    <name evidence="5" type="ORF">UFOPK1413_00503</name>
</gene>
<dbReference type="EMBL" id="CAEZSG010000060">
    <property type="protein sequence ID" value="CAB4536479.1"/>
    <property type="molecule type" value="Genomic_DNA"/>
</dbReference>
<dbReference type="InterPro" id="IPR002139">
    <property type="entry name" value="Ribo/fructo_kinase"/>
</dbReference>
<evidence type="ECO:0000256" key="1">
    <source>
        <dbReference type="ARBA" id="ARBA00010688"/>
    </source>
</evidence>
<protein>
    <submittedName>
        <fullName evidence="5">Unannotated protein</fullName>
    </submittedName>
</protein>
<dbReference type="PANTHER" id="PTHR10584:SF167">
    <property type="entry name" value="PFKB DOMAIN PROTEIN"/>
    <property type="match status" value="1"/>
</dbReference>
<name>A0A6J6BDJ6_9ZZZZ</name>
<organism evidence="5">
    <name type="scientific">freshwater metagenome</name>
    <dbReference type="NCBI Taxonomy" id="449393"/>
    <lineage>
        <taxon>unclassified sequences</taxon>
        <taxon>metagenomes</taxon>
        <taxon>ecological metagenomes</taxon>
    </lineage>
</organism>
<dbReference type="Pfam" id="PF00294">
    <property type="entry name" value="PfkB"/>
    <property type="match status" value="1"/>
</dbReference>